<dbReference type="PANTHER" id="PTHR43022">
    <property type="entry name" value="PROTEIN SMF"/>
    <property type="match status" value="1"/>
</dbReference>
<evidence type="ECO:0000259" key="3">
    <source>
        <dbReference type="Pfam" id="PF02481"/>
    </source>
</evidence>
<reference evidence="4 5" key="1">
    <citation type="submission" date="2019-04" db="EMBL/GenBank/DDBJ databases">
        <title>Genomic characterization of Staphylococcus petrasii strains.</title>
        <authorList>
            <person name="Vrbovska V."/>
            <person name="Kovarovic V."/>
            <person name="Maslanova I."/>
            <person name="Indrakova A."/>
            <person name="Petras P."/>
            <person name="Sedo O."/>
            <person name="Svec P."/>
            <person name="Fisarova L."/>
            <person name="Sedlacek I."/>
            <person name="Doskar J."/>
            <person name="Pantucek R."/>
        </authorList>
    </citation>
    <scope>NUCLEOTIDE SEQUENCE [LARGE SCALE GENOMIC DNA]</scope>
    <source>
        <strain evidence="4 5">CCM 8421</strain>
    </source>
</reference>
<dbReference type="Proteomes" id="UP000298482">
    <property type="component" value="Unassembled WGS sequence"/>
</dbReference>
<dbReference type="InterPro" id="IPR003488">
    <property type="entry name" value="DprA"/>
</dbReference>
<protein>
    <recommendedName>
        <fullName evidence="3">Smf/DprA SLOG domain-containing protein</fullName>
    </recommendedName>
</protein>
<accession>A0ABY2KJB4</accession>
<gene>
    <name evidence="4" type="ORF">E2556_01610</name>
</gene>
<sequence>MDKISIFILALSSFKGVGDATVKSILEEVNVDEDILDYNYLYKLKEKKIQNLINKKISNKEIWLSSVEKAKEQIINAEEKGISVINFSEKNYPQNLLKQKKYPLIIYVKGNLSILNNEKTVAIIGTRNATILGKKMNERISKHFYEQGYTVVSGLAKGHDAIAHQIGVQMTGNTVAILAHGLDQSVYPKENRRLADEILEAGGAWLSTYPLGQKLVPQFLVARDEWQTSMSNGVIAVETGIKGGTNHALNHGLKQNKPVGMLDHTKFSKLTNEELNNTEQIQGNLKRINDNEVYPLYELSSITHFDELMQKYYNDSNDDFEKEKKQMSESKPVKTDNQENTNVEQLGFDF</sequence>
<evidence type="ECO:0000256" key="1">
    <source>
        <dbReference type="ARBA" id="ARBA00006525"/>
    </source>
</evidence>
<dbReference type="PANTHER" id="PTHR43022:SF1">
    <property type="entry name" value="PROTEIN SMF"/>
    <property type="match status" value="1"/>
</dbReference>
<dbReference type="EMBL" id="SRJF01000001">
    <property type="protein sequence ID" value="TGA81040.1"/>
    <property type="molecule type" value="Genomic_DNA"/>
</dbReference>
<comment type="similarity">
    <text evidence="1">Belongs to the DprA/Smf family.</text>
</comment>
<evidence type="ECO:0000313" key="4">
    <source>
        <dbReference type="EMBL" id="TGA81040.1"/>
    </source>
</evidence>
<dbReference type="SUPFAM" id="SSF102405">
    <property type="entry name" value="MCP/YpsA-like"/>
    <property type="match status" value="1"/>
</dbReference>
<name>A0ABY2KJB4_9STAP</name>
<feature type="domain" description="Smf/DprA SLOG" evidence="3">
    <location>
        <begin position="84"/>
        <end position="269"/>
    </location>
</feature>
<dbReference type="Gene3D" id="3.40.50.450">
    <property type="match status" value="1"/>
</dbReference>
<dbReference type="RefSeq" id="WP_103328971.1">
    <property type="nucleotide sequence ID" value="NZ_PPRD01000030.1"/>
</dbReference>
<feature type="compositionally biased region" description="Basic and acidic residues" evidence="2">
    <location>
        <begin position="320"/>
        <end position="337"/>
    </location>
</feature>
<evidence type="ECO:0000256" key="2">
    <source>
        <dbReference type="SAM" id="MobiDB-lite"/>
    </source>
</evidence>
<feature type="region of interest" description="Disordered" evidence="2">
    <location>
        <begin position="320"/>
        <end position="350"/>
    </location>
</feature>
<dbReference type="InterPro" id="IPR057666">
    <property type="entry name" value="DrpA_SLOG"/>
</dbReference>
<keyword evidence="5" id="KW-1185">Reference proteome</keyword>
<evidence type="ECO:0000313" key="5">
    <source>
        <dbReference type="Proteomes" id="UP000298482"/>
    </source>
</evidence>
<organism evidence="4 5">
    <name type="scientific">Staphylococcus croceilyticus</name>
    <dbReference type="NCBI Taxonomy" id="319942"/>
    <lineage>
        <taxon>Bacteria</taxon>
        <taxon>Bacillati</taxon>
        <taxon>Bacillota</taxon>
        <taxon>Bacilli</taxon>
        <taxon>Bacillales</taxon>
        <taxon>Staphylococcaceae</taxon>
        <taxon>Staphylococcus</taxon>
    </lineage>
</organism>
<proteinExistence type="inferred from homology"/>
<comment type="caution">
    <text evidence="4">The sequence shown here is derived from an EMBL/GenBank/DDBJ whole genome shotgun (WGS) entry which is preliminary data.</text>
</comment>
<dbReference type="Pfam" id="PF02481">
    <property type="entry name" value="DNA_processg_A"/>
    <property type="match status" value="1"/>
</dbReference>